<dbReference type="RefSeq" id="WP_249297218.1">
    <property type="nucleotide sequence ID" value="NZ_JACRSX010000002.1"/>
</dbReference>
<dbReference type="PROSITE" id="PS00092">
    <property type="entry name" value="N6_MTASE"/>
    <property type="match status" value="1"/>
</dbReference>
<keyword evidence="4" id="KW-1185">Reference proteome</keyword>
<evidence type="ECO:0000256" key="2">
    <source>
        <dbReference type="ARBA" id="ARBA00022679"/>
    </source>
</evidence>
<dbReference type="SUPFAM" id="SSF53335">
    <property type="entry name" value="S-adenosyl-L-methionine-dependent methyltransferases"/>
    <property type="match status" value="1"/>
</dbReference>
<evidence type="ECO:0000256" key="1">
    <source>
        <dbReference type="ARBA" id="ARBA00022603"/>
    </source>
</evidence>
<dbReference type="InterPro" id="IPR002052">
    <property type="entry name" value="DNA_methylase_N6_adenine_CS"/>
</dbReference>
<dbReference type="PANTHER" id="PTHR43542:SF1">
    <property type="entry name" value="METHYLTRANSFERASE"/>
    <property type="match status" value="1"/>
</dbReference>
<dbReference type="Pfam" id="PF03602">
    <property type="entry name" value="Cons_hypoth95"/>
    <property type="match status" value="1"/>
</dbReference>
<sequence length="192" mass="21848">MRVIAGTARRLKLETPAGRHTRPTSDKIKETLFNIIQQDLYDARFLDLFSGSGGIAIEALSRGAAEAVLVDNDREALRCIRTNLAHTHFEEQARVMGMDVLQALRRLDQQRKAFDIIFMDPPYSMGLERRILPYLTESSLVHDDTRIIVEASMEDDPIVMPPACGWYVERIKEYKNNCHIFICKEPAAGEVE</sequence>
<accession>A0ABR7MYT4</accession>
<dbReference type="PANTHER" id="PTHR43542">
    <property type="entry name" value="METHYLTRANSFERASE"/>
    <property type="match status" value="1"/>
</dbReference>
<protein>
    <submittedName>
        <fullName evidence="3">16S rRNA (Guanine(966)-N(2))-methyltransferase RsmD</fullName>
        <ecNumber evidence="3">2.1.1.171</ecNumber>
    </submittedName>
</protein>
<comment type="caution">
    <text evidence="3">The sequence shown here is derived from an EMBL/GenBank/DDBJ whole genome shotgun (WGS) entry which is preliminary data.</text>
</comment>
<gene>
    <name evidence="3" type="primary">rsmD</name>
    <name evidence="3" type="ORF">H8704_02675</name>
</gene>
<evidence type="ECO:0000313" key="4">
    <source>
        <dbReference type="Proteomes" id="UP000606193"/>
    </source>
</evidence>
<dbReference type="EMBL" id="JACRSX010000002">
    <property type="protein sequence ID" value="MBC8561542.1"/>
    <property type="molecule type" value="Genomic_DNA"/>
</dbReference>
<dbReference type="PIRSF" id="PIRSF004553">
    <property type="entry name" value="CHP00095"/>
    <property type="match status" value="1"/>
</dbReference>
<dbReference type="GO" id="GO:0052913">
    <property type="term" value="F:16S rRNA (guanine(966)-N(2))-methyltransferase activity"/>
    <property type="evidence" value="ECO:0007669"/>
    <property type="project" value="UniProtKB-EC"/>
</dbReference>
<dbReference type="InterPro" id="IPR029063">
    <property type="entry name" value="SAM-dependent_MTases_sf"/>
</dbReference>
<dbReference type="NCBIfam" id="TIGR00095">
    <property type="entry name" value="16S rRNA (guanine(966)-N(2))-methyltransferase RsmD"/>
    <property type="match status" value="1"/>
</dbReference>
<keyword evidence="2 3" id="KW-0808">Transferase</keyword>
<organism evidence="3 4">
    <name type="scientific">Jutongia huaianensis</name>
    <dbReference type="NCBI Taxonomy" id="2763668"/>
    <lineage>
        <taxon>Bacteria</taxon>
        <taxon>Bacillati</taxon>
        <taxon>Bacillota</taxon>
        <taxon>Clostridia</taxon>
        <taxon>Lachnospirales</taxon>
        <taxon>Lachnospiraceae</taxon>
        <taxon>Jutongia</taxon>
    </lineage>
</organism>
<dbReference type="Gene3D" id="3.40.50.150">
    <property type="entry name" value="Vaccinia Virus protein VP39"/>
    <property type="match status" value="1"/>
</dbReference>
<reference evidence="3 4" key="1">
    <citation type="submission" date="2020-08" db="EMBL/GenBank/DDBJ databases">
        <title>Genome public.</title>
        <authorList>
            <person name="Liu C."/>
            <person name="Sun Q."/>
        </authorList>
    </citation>
    <scope>NUCLEOTIDE SEQUENCE [LARGE SCALE GENOMIC DNA]</scope>
    <source>
        <strain evidence="3 4">NSJ-37</strain>
    </source>
</reference>
<dbReference type="EC" id="2.1.1.171" evidence="3"/>
<dbReference type="CDD" id="cd02440">
    <property type="entry name" value="AdoMet_MTases"/>
    <property type="match status" value="1"/>
</dbReference>
<dbReference type="InterPro" id="IPR004398">
    <property type="entry name" value="RNA_MeTrfase_RsmD"/>
</dbReference>
<dbReference type="Proteomes" id="UP000606193">
    <property type="component" value="Unassembled WGS sequence"/>
</dbReference>
<name>A0ABR7MYT4_9FIRM</name>
<keyword evidence="1 3" id="KW-0489">Methyltransferase</keyword>
<proteinExistence type="predicted"/>
<evidence type="ECO:0000313" key="3">
    <source>
        <dbReference type="EMBL" id="MBC8561542.1"/>
    </source>
</evidence>